<gene>
    <name evidence="1" type="ORF">QSP1433_LOCUS4757</name>
</gene>
<name>A0A7S2RLQ1_9STRA</name>
<sequence length="469" mass="54053">MLGLWYYCREAAPRTVLGADLSAKPHEHQDGLNLLGKIAWKVDFEGDSSENVGSTLGNVKFFPPDEITKGQTFEKVVEQAMGTVKFESVQVLVVIQEDRSIGDPLGSAALAAGIKLVDQCLRLELIILSIGRSCEFGDMLSAWSNGRTRVLCWFNEFKDTRQHVVGQLFSHCLANKVCKQGRKCTGAYKSVVDSFERAMDGPKHIHTFGMDHDGEPCLFPDFPARPGIRWDAEMFESKLACAAKECYQTFKRMIDGEAPTGKMKEDVMFRIGAFFGWLAILQSHTNHSPWKGAIYAWEYSLSGEDVAVDMLEELNRKDPRQWDGLCDFMQDGTFVLDKWLHWWLYRNERIQANVFQFYKLEIRGIGEAMMTLDRDCVISRSLFQIYVRKFNLGPEKTATKQHDIFYEQFKKLSSELDIYASTLNDSRPDESWFAKIKRVSLRRAYQLRFIWIHNQFRILYQQLVRKQGF</sequence>
<evidence type="ECO:0000313" key="1">
    <source>
        <dbReference type="EMBL" id="CAD9674598.1"/>
    </source>
</evidence>
<proteinExistence type="predicted"/>
<dbReference type="AlphaFoldDB" id="A0A7S2RLQ1"/>
<organism evidence="1">
    <name type="scientific">Mucochytrium quahogii</name>
    <dbReference type="NCBI Taxonomy" id="96639"/>
    <lineage>
        <taxon>Eukaryota</taxon>
        <taxon>Sar</taxon>
        <taxon>Stramenopiles</taxon>
        <taxon>Bigyra</taxon>
        <taxon>Labyrinthulomycetes</taxon>
        <taxon>Thraustochytrida</taxon>
        <taxon>Thraustochytriidae</taxon>
        <taxon>Mucochytrium</taxon>
    </lineage>
</organism>
<protein>
    <submittedName>
        <fullName evidence="1">Uncharacterized protein</fullName>
    </submittedName>
</protein>
<accession>A0A7S2RLQ1</accession>
<dbReference type="EMBL" id="HBHK01007742">
    <property type="protein sequence ID" value="CAD9674598.1"/>
    <property type="molecule type" value="Transcribed_RNA"/>
</dbReference>
<reference evidence="1" key="1">
    <citation type="submission" date="2021-01" db="EMBL/GenBank/DDBJ databases">
        <authorList>
            <person name="Corre E."/>
            <person name="Pelletier E."/>
            <person name="Niang G."/>
            <person name="Scheremetjew M."/>
            <person name="Finn R."/>
            <person name="Kale V."/>
            <person name="Holt S."/>
            <person name="Cochrane G."/>
            <person name="Meng A."/>
            <person name="Brown T."/>
            <person name="Cohen L."/>
        </authorList>
    </citation>
    <scope>NUCLEOTIDE SEQUENCE</scope>
    <source>
        <strain evidence="1">NY070348D</strain>
    </source>
</reference>